<sequence length="162" mass="18329">MIIPIAGKVSYSITLDPTVWIFDERKILLENAFSPRGEKKKEDSIKKAAERFDRAVLQKSKPPINPGITKKEGEEILKNSYVMPIRDFINNAVVDDSAKDVTLITSDDAENTTLSLEVLKEGYFLFSINGKPIMEDGPVYFYYKDGSNKDNPIKNIKKILIN</sequence>
<dbReference type="OrthoDB" id="2404998at2"/>
<dbReference type="RefSeq" id="WP_121202442.1">
    <property type="nucleotide sequence ID" value="NZ_RBZP01000001.1"/>
</dbReference>
<gene>
    <name evidence="1" type="ORF">D8M06_00735</name>
</gene>
<dbReference type="Proteomes" id="UP000269301">
    <property type="component" value="Unassembled WGS sequence"/>
</dbReference>
<evidence type="ECO:0000313" key="1">
    <source>
        <dbReference type="EMBL" id="RKQ37361.1"/>
    </source>
</evidence>
<comment type="caution">
    <text evidence="1">The sequence shown here is derived from an EMBL/GenBank/DDBJ whole genome shotgun (WGS) entry which is preliminary data.</text>
</comment>
<reference evidence="1 2" key="1">
    <citation type="journal article" date="2016" name="Int. J. Syst. Evol. Microbiol.">
        <title>Oceanobacillus halophilus sp. nov., a novel moderately halophilic bacterium from a hypersaline lake.</title>
        <authorList>
            <person name="Amoozegar M.A."/>
            <person name="Bagheri M."/>
            <person name="Makhdoumi A."/>
            <person name="Nikou M.M."/>
            <person name="Fazeli S.A.S."/>
            <person name="Schumann P."/>
            <person name="Sproer C."/>
            <person name="Sanchez-Porro C."/>
            <person name="Ventosa A."/>
        </authorList>
    </citation>
    <scope>NUCLEOTIDE SEQUENCE [LARGE SCALE GENOMIC DNA]</scope>
    <source>
        <strain evidence="1 2">DSM 23996</strain>
    </source>
</reference>
<organism evidence="1 2">
    <name type="scientific">Oceanobacillus halophilus</name>
    <dbReference type="NCBI Taxonomy" id="930130"/>
    <lineage>
        <taxon>Bacteria</taxon>
        <taxon>Bacillati</taxon>
        <taxon>Bacillota</taxon>
        <taxon>Bacilli</taxon>
        <taxon>Bacillales</taxon>
        <taxon>Bacillaceae</taxon>
        <taxon>Oceanobacillus</taxon>
    </lineage>
</organism>
<name>A0A495ABE0_9BACI</name>
<proteinExistence type="predicted"/>
<dbReference type="AlphaFoldDB" id="A0A495ABE0"/>
<evidence type="ECO:0000313" key="2">
    <source>
        <dbReference type="Proteomes" id="UP000269301"/>
    </source>
</evidence>
<dbReference type="EMBL" id="RBZP01000001">
    <property type="protein sequence ID" value="RKQ37361.1"/>
    <property type="molecule type" value="Genomic_DNA"/>
</dbReference>
<evidence type="ECO:0008006" key="3">
    <source>
        <dbReference type="Google" id="ProtNLM"/>
    </source>
</evidence>
<keyword evidence="2" id="KW-1185">Reference proteome</keyword>
<protein>
    <recommendedName>
        <fullName evidence="3">Peptidyl-prolyl cis-trans isomerase</fullName>
    </recommendedName>
</protein>
<accession>A0A495ABE0</accession>